<organism evidence="4 5">
    <name type="scientific">Cryptotermes secundus</name>
    <dbReference type="NCBI Taxonomy" id="105785"/>
    <lineage>
        <taxon>Eukaryota</taxon>
        <taxon>Metazoa</taxon>
        <taxon>Ecdysozoa</taxon>
        <taxon>Arthropoda</taxon>
        <taxon>Hexapoda</taxon>
        <taxon>Insecta</taxon>
        <taxon>Pterygota</taxon>
        <taxon>Neoptera</taxon>
        <taxon>Polyneoptera</taxon>
        <taxon>Dictyoptera</taxon>
        <taxon>Blattodea</taxon>
        <taxon>Blattoidea</taxon>
        <taxon>Termitoidae</taxon>
        <taxon>Kalotermitidae</taxon>
        <taxon>Cryptotermitinae</taxon>
        <taxon>Cryptotermes</taxon>
    </lineage>
</organism>
<comment type="caution">
    <text evidence="4">The sequence shown here is derived from an EMBL/GenBank/DDBJ whole genome shotgun (WGS) entry which is preliminary data.</text>
</comment>
<feature type="region of interest" description="Disordered" evidence="1">
    <location>
        <begin position="179"/>
        <end position="202"/>
    </location>
</feature>
<dbReference type="OrthoDB" id="6911085at2759"/>
<feature type="domain" description="DUF4780" evidence="3">
    <location>
        <begin position="7"/>
        <end position="169"/>
    </location>
</feature>
<accession>A0A2J7QCX8</accession>
<evidence type="ECO:0000259" key="3">
    <source>
        <dbReference type="Pfam" id="PF16012"/>
    </source>
</evidence>
<evidence type="ECO:0000313" key="4">
    <source>
        <dbReference type="EMBL" id="PNF26441.1"/>
    </source>
</evidence>
<evidence type="ECO:0000313" key="5">
    <source>
        <dbReference type="Proteomes" id="UP000235965"/>
    </source>
</evidence>
<dbReference type="InParanoid" id="A0A2J7QCX8"/>
<keyword evidence="5" id="KW-1185">Reference proteome</keyword>
<dbReference type="AlphaFoldDB" id="A0A2J7QCX8"/>
<keyword evidence="2" id="KW-0732">Signal</keyword>
<gene>
    <name evidence="4" type="ORF">B7P43_G16453</name>
</gene>
<feature type="signal peptide" evidence="2">
    <location>
        <begin position="1"/>
        <end position="16"/>
    </location>
</feature>
<sequence length="202" mass="22810">MIIIIIIIAIFKETCPDDKFTEDDQNSILEALGEVLRRTPKGELPHLKSYRLVGGALIYTCANQQSGQWLTKAIDNQRLESGARLKATEARNLPKPVKVALHTRDKVVQNQEELLKWIADLNPGLHTENWRVLNRQSESKGQRLILFIDRDSHTIIQRTGYEIFTGLSHRTAKVLNDPEVQHQAEPVPDTVSSNLVSEEEGG</sequence>
<dbReference type="InterPro" id="IPR031961">
    <property type="entry name" value="DUF4780"/>
</dbReference>
<proteinExistence type="predicted"/>
<evidence type="ECO:0000256" key="1">
    <source>
        <dbReference type="SAM" id="MobiDB-lite"/>
    </source>
</evidence>
<dbReference type="Pfam" id="PF16012">
    <property type="entry name" value="DUF4780"/>
    <property type="match status" value="1"/>
</dbReference>
<name>A0A2J7QCX8_9NEOP</name>
<protein>
    <recommendedName>
        <fullName evidence="3">DUF4780 domain-containing protein</fullName>
    </recommendedName>
</protein>
<reference evidence="4 5" key="1">
    <citation type="submission" date="2017-12" db="EMBL/GenBank/DDBJ databases">
        <title>Hemimetabolous genomes reveal molecular basis of termite eusociality.</title>
        <authorList>
            <person name="Harrison M.C."/>
            <person name="Jongepier E."/>
            <person name="Robertson H.M."/>
            <person name="Arning N."/>
            <person name="Bitard-Feildel T."/>
            <person name="Chao H."/>
            <person name="Childers C.P."/>
            <person name="Dinh H."/>
            <person name="Doddapaneni H."/>
            <person name="Dugan S."/>
            <person name="Gowin J."/>
            <person name="Greiner C."/>
            <person name="Han Y."/>
            <person name="Hu H."/>
            <person name="Hughes D.S.T."/>
            <person name="Huylmans A.-K."/>
            <person name="Kemena C."/>
            <person name="Kremer L.P.M."/>
            <person name="Lee S.L."/>
            <person name="Lopez-Ezquerra A."/>
            <person name="Mallet L."/>
            <person name="Monroy-Kuhn J.M."/>
            <person name="Moser A."/>
            <person name="Murali S.C."/>
            <person name="Muzny D.M."/>
            <person name="Otani S."/>
            <person name="Piulachs M.-D."/>
            <person name="Poelchau M."/>
            <person name="Qu J."/>
            <person name="Schaub F."/>
            <person name="Wada-Katsumata A."/>
            <person name="Worley K.C."/>
            <person name="Xie Q."/>
            <person name="Ylla G."/>
            <person name="Poulsen M."/>
            <person name="Gibbs R.A."/>
            <person name="Schal C."/>
            <person name="Richards S."/>
            <person name="Belles X."/>
            <person name="Korb J."/>
            <person name="Bornberg-Bauer E."/>
        </authorList>
    </citation>
    <scope>NUCLEOTIDE SEQUENCE [LARGE SCALE GENOMIC DNA]</scope>
    <source>
        <tissue evidence="4">Whole body</tissue>
    </source>
</reference>
<dbReference type="Proteomes" id="UP000235965">
    <property type="component" value="Unassembled WGS sequence"/>
</dbReference>
<feature type="chain" id="PRO_5014329724" description="DUF4780 domain-containing protein" evidence="2">
    <location>
        <begin position="17"/>
        <end position="202"/>
    </location>
</feature>
<dbReference type="EMBL" id="NEVH01015852">
    <property type="protein sequence ID" value="PNF26441.1"/>
    <property type="molecule type" value="Genomic_DNA"/>
</dbReference>
<evidence type="ECO:0000256" key="2">
    <source>
        <dbReference type="SAM" id="SignalP"/>
    </source>
</evidence>